<dbReference type="Proteomes" id="UP000465304">
    <property type="component" value="Unassembled WGS sequence"/>
</dbReference>
<dbReference type="AlphaFoldDB" id="A0A7I9ZFJ1"/>
<evidence type="ECO:0000256" key="2">
    <source>
        <dbReference type="ARBA" id="ARBA00023002"/>
    </source>
</evidence>
<dbReference type="CDD" id="cd07089">
    <property type="entry name" value="ALDH_CddD-AldA-like"/>
    <property type="match status" value="1"/>
</dbReference>
<dbReference type="FunFam" id="3.40.605.10:FF:000026">
    <property type="entry name" value="Aldehyde dehydrogenase, putative"/>
    <property type="match status" value="1"/>
</dbReference>
<comment type="similarity">
    <text evidence="1 4">Belongs to the aldehyde dehydrogenase family.</text>
</comment>
<evidence type="ECO:0000256" key="3">
    <source>
        <dbReference type="PROSITE-ProRule" id="PRU10007"/>
    </source>
</evidence>
<dbReference type="PROSITE" id="PS00687">
    <property type="entry name" value="ALDEHYDE_DEHYDR_GLU"/>
    <property type="match status" value="1"/>
</dbReference>
<feature type="domain" description="Aldehyde dehydrogenase" evidence="5">
    <location>
        <begin position="17"/>
        <end position="479"/>
    </location>
</feature>
<dbReference type="Gene3D" id="3.40.605.10">
    <property type="entry name" value="Aldehyde Dehydrogenase, Chain A, domain 1"/>
    <property type="match status" value="1"/>
</dbReference>
<evidence type="ECO:0000313" key="6">
    <source>
        <dbReference type="EMBL" id="GFG99800.1"/>
    </source>
</evidence>
<dbReference type="Pfam" id="PF00171">
    <property type="entry name" value="Aldedh"/>
    <property type="match status" value="1"/>
</dbReference>
<evidence type="ECO:0000313" key="7">
    <source>
        <dbReference type="Proteomes" id="UP000465304"/>
    </source>
</evidence>
<proteinExistence type="inferred from homology"/>
<dbReference type="InterPro" id="IPR016163">
    <property type="entry name" value="Ald_DH_C"/>
</dbReference>
<dbReference type="GO" id="GO:0016620">
    <property type="term" value="F:oxidoreductase activity, acting on the aldehyde or oxo group of donors, NAD or NADP as acceptor"/>
    <property type="evidence" value="ECO:0007669"/>
    <property type="project" value="InterPro"/>
</dbReference>
<reference evidence="6 7" key="1">
    <citation type="journal article" date="2019" name="Emerg. Microbes Infect.">
        <title>Comprehensive subspecies identification of 175 nontuberculous mycobacteria species based on 7547 genomic profiles.</title>
        <authorList>
            <person name="Matsumoto Y."/>
            <person name="Kinjo T."/>
            <person name="Motooka D."/>
            <person name="Nabeya D."/>
            <person name="Jung N."/>
            <person name="Uechi K."/>
            <person name="Horii T."/>
            <person name="Iida T."/>
            <person name="Fujita J."/>
            <person name="Nakamura S."/>
        </authorList>
    </citation>
    <scope>NUCLEOTIDE SEQUENCE [LARGE SCALE GENOMIC DNA]</scope>
    <source>
        <strain evidence="6 7">JCM 30996</strain>
    </source>
</reference>
<comment type="caution">
    <text evidence="6">The sequence shown here is derived from an EMBL/GenBank/DDBJ whole genome shotgun (WGS) entry which is preliminary data.</text>
</comment>
<dbReference type="InterPro" id="IPR016161">
    <property type="entry name" value="Ald_DH/histidinol_DH"/>
</dbReference>
<evidence type="ECO:0000256" key="4">
    <source>
        <dbReference type="RuleBase" id="RU003345"/>
    </source>
</evidence>
<evidence type="ECO:0000256" key="1">
    <source>
        <dbReference type="ARBA" id="ARBA00009986"/>
    </source>
</evidence>
<sequence length="483" mass="51011">MAMAHLLINGVLREAADGRTFPNVNPATEESIGVAPDAGREDADAAIAAARHAFDNTTWSQDHQFRAHCLRQLRDGLYAEQENLRQILVQEAGVPVALTHSIWLDTILDAVSYWADLATSYPYEVQMSSRATLAGVTSQRTVLREPIGVVAAITPWNYPLPLNVFKLAAALAAGCTAILKPAPDTPWSGTALGRIIAERTDIPAGVVNVVTGAAPLLGEVLVQDPRVDMITFTGSTGVGKRIMAAAADNVTRVCLELGGKSANIILDDADLPSLAAQIAGVCAHAGQGCALTTRLLLPRSRYDEGLAITQAAFESLRCGDPSDPDVIVGPVMNATQRDKILSLIDKGKQEARLVVGGGRPSYMPVGYYVEPTLFADVNPDAVIAQEEIFGPVLVVIPYENDDDAVRIANNSVFGLSAAVHSPDTGRALSVARRLRTGTVGINGAAWLAADTPFGGYKQSGLGRELGADGFSEFLETKSIAIPG</sequence>
<dbReference type="InterPro" id="IPR016162">
    <property type="entry name" value="Ald_DH_N"/>
</dbReference>
<dbReference type="Gene3D" id="3.40.309.10">
    <property type="entry name" value="Aldehyde Dehydrogenase, Chain A, domain 2"/>
    <property type="match status" value="1"/>
</dbReference>
<accession>A0A7I9ZFJ1</accession>
<protein>
    <submittedName>
        <fullName evidence="6">Aldehyde dehydrogenase</fullName>
    </submittedName>
</protein>
<keyword evidence="2 4" id="KW-0560">Oxidoreductase</keyword>
<feature type="active site" evidence="3">
    <location>
        <position position="256"/>
    </location>
</feature>
<dbReference type="FunFam" id="3.40.605.10:FF:000007">
    <property type="entry name" value="NAD/NADP-dependent betaine aldehyde dehydrogenase"/>
    <property type="match status" value="1"/>
</dbReference>
<keyword evidence="7" id="KW-1185">Reference proteome</keyword>
<dbReference type="InterPro" id="IPR029510">
    <property type="entry name" value="Ald_DH_CS_GLU"/>
</dbReference>
<gene>
    <name evidence="6" type="primary">aldA_1</name>
    <name evidence="6" type="ORF">MHIP_02840</name>
</gene>
<organism evidence="6 7">
    <name type="scientific">Mycolicibacterium hippocampi</name>
    <dbReference type="NCBI Taxonomy" id="659824"/>
    <lineage>
        <taxon>Bacteria</taxon>
        <taxon>Bacillati</taxon>
        <taxon>Actinomycetota</taxon>
        <taxon>Actinomycetes</taxon>
        <taxon>Mycobacteriales</taxon>
        <taxon>Mycobacteriaceae</taxon>
        <taxon>Mycolicibacterium</taxon>
    </lineage>
</organism>
<name>A0A7I9ZFJ1_9MYCO</name>
<dbReference type="EMBL" id="BLLB01000002">
    <property type="protein sequence ID" value="GFG99800.1"/>
    <property type="molecule type" value="Genomic_DNA"/>
</dbReference>
<dbReference type="PANTHER" id="PTHR42804:SF1">
    <property type="entry name" value="ALDEHYDE DEHYDROGENASE-RELATED"/>
    <property type="match status" value="1"/>
</dbReference>
<dbReference type="InterPro" id="IPR015590">
    <property type="entry name" value="Aldehyde_DH_dom"/>
</dbReference>
<dbReference type="SUPFAM" id="SSF53720">
    <property type="entry name" value="ALDH-like"/>
    <property type="match status" value="1"/>
</dbReference>
<dbReference type="PANTHER" id="PTHR42804">
    <property type="entry name" value="ALDEHYDE DEHYDROGENASE"/>
    <property type="match status" value="1"/>
</dbReference>
<evidence type="ECO:0000259" key="5">
    <source>
        <dbReference type="Pfam" id="PF00171"/>
    </source>
</evidence>